<evidence type="ECO:0000313" key="3">
    <source>
        <dbReference type="Proteomes" id="UP000015105"/>
    </source>
</evidence>
<keyword evidence="1" id="KW-0732">Signal</keyword>
<dbReference type="Gramene" id="AET6Gv20274700.1">
    <property type="protein sequence ID" value="AET6Gv20274700.1"/>
    <property type="gene ID" value="AET6Gv20274700"/>
</dbReference>
<proteinExistence type="predicted"/>
<feature type="signal peptide" evidence="1">
    <location>
        <begin position="1"/>
        <end position="22"/>
    </location>
</feature>
<feature type="chain" id="PRO_5019308680" evidence="1">
    <location>
        <begin position="23"/>
        <end position="88"/>
    </location>
</feature>
<evidence type="ECO:0000313" key="2">
    <source>
        <dbReference type="EnsemblPlants" id="AET6Gv20274700.1"/>
    </source>
</evidence>
<reference evidence="2" key="5">
    <citation type="journal article" date="2021" name="G3 (Bethesda)">
        <title>Aegilops tauschii genome assembly Aet v5.0 features greater sequence contiguity and improved annotation.</title>
        <authorList>
            <person name="Wang L."/>
            <person name="Zhu T."/>
            <person name="Rodriguez J.C."/>
            <person name="Deal K.R."/>
            <person name="Dubcovsky J."/>
            <person name="McGuire P.E."/>
            <person name="Lux T."/>
            <person name="Spannagl M."/>
            <person name="Mayer K.F.X."/>
            <person name="Baldrich P."/>
            <person name="Meyers B.C."/>
            <person name="Huo N."/>
            <person name="Gu Y.Q."/>
            <person name="Zhou H."/>
            <person name="Devos K.M."/>
            <person name="Bennetzen J.L."/>
            <person name="Unver T."/>
            <person name="Budak H."/>
            <person name="Gulick P.J."/>
            <person name="Galiba G."/>
            <person name="Kalapos B."/>
            <person name="Nelson D.R."/>
            <person name="Li P."/>
            <person name="You F.M."/>
            <person name="Luo M.C."/>
            <person name="Dvorak J."/>
        </authorList>
    </citation>
    <scope>NUCLEOTIDE SEQUENCE [LARGE SCALE GENOMIC DNA]</scope>
    <source>
        <strain evidence="2">cv. AL8/78</strain>
    </source>
</reference>
<dbReference type="Proteomes" id="UP000015105">
    <property type="component" value="Chromosome 6D"/>
</dbReference>
<reference evidence="2" key="3">
    <citation type="journal article" date="2017" name="Nature">
        <title>Genome sequence of the progenitor of the wheat D genome Aegilops tauschii.</title>
        <authorList>
            <person name="Luo M.C."/>
            <person name="Gu Y.Q."/>
            <person name="Puiu D."/>
            <person name="Wang H."/>
            <person name="Twardziok S.O."/>
            <person name="Deal K.R."/>
            <person name="Huo N."/>
            <person name="Zhu T."/>
            <person name="Wang L."/>
            <person name="Wang Y."/>
            <person name="McGuire P.E."/>
            <person name="Liu S."/>
            <person name="Long H."/>
            <person name="Ramasamy R.K."/>
            <person name="Rodriguez J.C."/>
            <person name="Van S.L."/>
            <person name="Yuan L."/>
            <person name="Wang Z."/>
            <person name="Xia Z."/>
            <person name="Xiao L."/>
            <person name="Anderson O.D."/>
            <person name="Ouyang S."/>
            <person name="Liang Y."/>
            <person name="Zimin A.V."/>
            <person name="Pertea G."/>
            <person name="Qi P."/>
            <person name="Bennetzen J.L."/>
            <person name="Dai X."/>
            <person name="Dawson M.W."/>
            <person name="Muller H.G."/>
            <person name="Kugler K."/>
            <person name="Rivarola-Duarte L."/>
            <person name="Spannagl M."/>
            <person name="Mayer K.F.X."/>
            <person name="Lu F.H."/>
            <person name="Bevan M.W."/>
            <person name="Leroy P."/>
            <person name="Li P."/>
            <person name="You F.M."/>
            <person name="Sun Q."/>
            <person name="Liu Z."/>
            <person name="Lyons E."/>
            <person name="Wicker T."/>
            <person name="Salzberg S.L."/>
            <person name="Devos K.M."/>
            <person name="Dvorak J."/>
        </authorList>
    </citation>
    <scope>NUCLEOTIDE SEQUENCE [LARGE SCALE GENOMIC DNA]</scope>
    <source>
        <strain evidence="2">cv. AL8/78</strain>
    </source>
</reference>
<reference evidence="3" key="2">
    <citation type="journal article" date="2017" name="Nat. Plants">
        <title>The Aegilops tauschii genome reveals multiple impacts of transposons.</title>
        <authorList>
            <person name="Zhao G."/>
            <person name="Zou C."/>
            <person name="Li K."/>
            <person name="Wang K."/>
            <person name="Li T."/>
            <person name="Gao L."/>
            <person name="Zhang X."/>
            <person name="Wang H."/>
            <person name="Yang Z."/>
            <person name="Liu X."/>
            <person name="Jiang W."/>
            <person name="Mao L."/>
            <person name="Kong X."/>
            <person name="Jiao Y."/>
            <person name="Jia J."/>
        </authorList>
    </citation>
    <scope>NUCLEOTIDE SEQUENCE [LARGE SCALE GENOMIC DNA]</scope>
    <source>
        <strain evidence="3">cv. AL8/78</strain>
    </source>
</reference>
<reference evidence="2" key="4">
    <citation type="submission" date="2019-03" db="UniProtKB">
        <authorList>
            <consortium name="EnsemblPlants"/>
        </authorList>
    </citation>
    <scope>IDENTIFICATION</scope>
</reference>
<name>A0A453N8I2_AEGTS</name>
<protein>
    <submittedName>
        <fullName evidence="2">Uncharacterized protein</fullName>
    </submittedName>
</protein>
<evidence type="ECO:0000256" key="1">
    <source>
        <dbReference type="SAM" id="SignalP"/>
    </source>
</evidence>
<dbReference type="EnsemblPlants" id="AET6Gv20274700.1">
    <property type="protein sequence ID" value="AET6Gv20274700.1"/>
    <property type="gene ID" value="AET6Gv20274700"/>
</dbReference>
<keyword evidence="3" id="KW-1185">Reference proteome</keyword>
<dbReference type="AlphaFoldDB" id="A0A453N8I2"/>
<sequence>MPRRPILPTWKFFLLLVSVTQTSWNRRSIKISFEVAPDSRIIQSTEVSPLPTKLIHHMVQILFNEAAQMSPEDADVHIVLGVLYNLSR</sequence>
<accession>A0A453N8I2</accession>
<reference evidence="3" key="1">
    <citation type="journal article" date="2014" name="Science">
        <title>Ancient hybridizations among the ancestral genomes of bread wheat.</title>
        <authorList>
            <consortium name="International Wheat Genome Sequencing Consortium,"/>
            <person name="Marcussen T."/>
            <person name="Sandve S.R."/>
            <person name="Heier L."/>
            <person name="Spannagl M."/>
            <person name="Pfeifer M."/>
            <person name="Jakobsen K.S."/>
            <person name="Wulff B.B."/>
            <person name="Steuernagel B."/>
            <person name="Mayer K.F."/>
            <person name="Olsen O.A."/>
        </authorList>
    </citation>
    <scope>NUCLEOTIDE SEQUENCE [LARGE SCALE GENOMIC DNA]</scope>
    <source>
        <strain evidence="3">cv. AL8/78</strain>
    </source>
</reference>
<organism evidence="2 3">
    <name type="scientific">Aegilops tauschii subsp. strangulata</name>
    <name type="common">Goatgrass</name>
    <dbReference type="NCBI Taxonomy" id="200361"/>
    <lineage>
        <taxon>Eukaryota</taxon>
        <taxon>Viridiplantae</taxon>
        <taxon>Streptophyta</taxon>
        <taxon>Embryophyta</taxon>
        <taxon>Tracheophyta</taxon>
        <taxon>Spermatophyta</taxon>
        <taxon>Magnoliopsida</taxon>
        <taxon>Liliopsida</taxon>
        <taxon>Poales</taxon>
        <taxon>Poaceae</taxon>
        <taxon>BOP clade</taxon>
        <taxon>Pooideae</taxon>
        <taxon>Triticodae</taxon>
        <taxon>Triticeae</taxon>
        <taxon>Triticinae</taxon>
        <taxon>Aegilops</taxon>
    </lineage>
</organism>